<accession>F8LAW9</accession>
<feature type="region of interest" description="Disordered" evidence="1">
    <location>
        <begin position="1"/>
        <end position="28"/>
    </location>
</feature>
<dbReference type="AlphaFoldDB" id="F8LAW9"/>
<name>F8LAW9_9BACT</name>
<organism evidence="2">
    <name type="scientific">Waddlia chondrophila 2032/99</name>
    <dbReference type="NCBI Taxonomy" id="765953"/>
    <lineage>
        <taxon>Bacteria</taxon>
        <taxon>Pseudomonadati</taxon>
        <taxon>Chlamydiota</taxon>
        <taxon>Chlamydiia</taxon>
        <taxon>Parachlamydiales</taxon>
        <taxon>Waddliaceae</taxon>
        <taxon>Waddlia</taxon>
    </lineage>
</organism>
<gene>
    <name evidence="2" type="ORF">WCH_CU17420</name>
</gene>
<reference evidence="2" key="1">
    <citation type="submission" date="2011-05" db="EMBL/GenBank/DDBJ databases">
        <title>Unity in variety -- the pan-genome of the Chlamydiae.</title>
        <authorList>
            <person name="Collingro A."/>
            <person name="Tischler P."/>
            <person name="Weinmaier T."/>
            <person name="Penz T."/>
            <person name="Heinz E."/>
            <person name="Brunham R.C."/>
            <person name="Read T.D."/>
            <person name="Bavoil P.M."/>
            <person name="Sachse K."/>
            <person name="Kahane S."/>
            <person name="Friedman M.G."/>
            <person name="Rattei T."/>
            <person name="Myers G.S.A."/>
            <person name="Horn M."/>
        </authorList>
    </citation>
    <scope>NUCLEOTIDE SEQUENCE</scope>
    <source>
        <strain evidence="2">2032/99</strain>
    </source>
</reference>
<sequence>EHESLSSQPAGDLSVDPKNTKSFLSILH</sequence>
<dbReference type="EMBL" id="FR872626">
    <property type="protein sequence ID" value="CCB90631.1"/>
    <property type="molecule type" value="Genomic_DNA"/>
</dbReference>
<feature type="non-terminal residue" evidence="2">
    <location>
        <position position="1"/>
    </location>
</feature>
<protein>
    <submittedName>
        <fullName evidence="2">Uncharacterized protein</fullName>
    </submittedName>
</protein>
<evidence type="ECO:0000256" key="1">
    <source>
        <dbReference type="SAM" id="MobiDB-lite"/>
    </source>
</evidence>
<evidence type="ECO:0000313" key="2">
    <source>
        <dbReference type="EMBL" id="CCB90631.1"/>
    </source>
</evidence>
<proteinExistence type="predicted"/>